<name>A0ABN2HW32_9ACTN</name>
<feature type="compositionally biased region" description="Basic and acidic residues" evidence="1">
    <location>
        <begin position="35"/>
        <end position="57"/>
    </location>
</feature>
<evidence type="ECO:0000313" key="2">
    <source>
        <dbReference type="EMBL" id="GAA1694446.1"/>
    </source>
</evidence>
<accession>A0ABN2HW32</accession>
<feature type="region of interest" description="Disordered" evidence="1">
    <location>
        <begin position="1"/>
        <end position="20"/>
    </location>
</feature>
<protein>
    <submittedName>
        <fullName evidence="2">Uncharacterized protein</fullName>
    </submittedName>
</protein>
<dbReference type="EMBL" id="BAAANY010000020">
    <property type="protein sequence ID" value="GAA1694446.1"/>
    <property type="molecule type" value="Genomic_DNA"/>
</dbReference>
<evidence type="ECO:0000256" key="1">
    <source>
        <dbReference type="SAM" id="MobiDB-lite"/>
    </source>
</evidence>
<feature type="region of interest" description="Disordered" evidence="1">
    <location>
        <begin position="32"/>
        <end position="57"/>
    </location>
</feature>
<evidence type="ECO:0000313" key="3">
    <source>
        <dbReference type="Proteomes" id="UP001500618"/>
    </source>
</evidence>
<proteinExistence type="predicted"/>
<reference evidence="2 3" key="1">
    <citation type="journal article" date="2019" name="Int. J. Syst. Evol. Microbiol.">
        <title>The Global Catalogue of Microorganisms (GCM) 10K type strain sequencing project: providing services to taxonomists for standard genome sequencing and annotation.</title>
        <authorList>
            <consortium name="The Broad Institute Genomics Platform"/>
            <consortium name="The Broad Institute Genome Sequencing Center for Infectious Disease"/>
            <person name="Wu L."/>
            <person name="Ma J."/>
        </authorList>
    </citation>
    <scope>NUCLEOTIDE SEQUENCE [LARGE SCALE GENOMIC DNA]</scope>
    <source>
        <strain evidence="2 3">JCM 14718</strain>
    </source>
</reference>
<sequence>MDEDMGHDDDGLYGGFDSHDEMADHDEYAADLSPADDHLDPVDGGHDEFTPGYEDHVPVDGSYDDGSDPYVDAPAGHDEFTPADVTVGDDGHDDLVGYHDDDTATPIGALTDMPYDLDDGTSGFPPALDLGIDAPADGGPWLDLSLLGDGSDVDDDASGAHAYAAEIPDSPPGGLVDLASVDAAGDGTNWTELAQSDDLAVHSLATLWAPAA</sequence>
<comment type="caution">
    <text evidence="2">The sequence shown here is derived from an EMBL/GenBank/DDBJ whole genome shotgun (WGS) entry which is preliminary data.</text>
</comment>
<dbReference type="RefSeq" id="WP_163573258.1">
    <property type="nucleotide sequence ID" value="NZ_BAAANY010000020.1"/>
</dbReference>
<dbReference type="Proteomes" id="UP001500618">
    <property type="component" value="Unassembled WGS sequence"/>
</dbReference>
<keyword evidence="3" id="KW-1185">Reference proteome</keyword>
<organism evidence="2 3">
    <name type="scientific">Fodinicola feengrottensis</name>
    <dbReference type="NCBI Taxonomy" id="435914"/>
    <lineage>
        <taxon>Bacteria</taxon>
        <taxon>Bacillati</taxon>
        <taxon>Actinomycetota</taxon>
        <taxon>Actinomycetes</taxon>
        <taxon>Mycobacteriales</taxon>
        <taxon>Fodinicola</taxon>
    </lineage>
</organism>
<gene>
    <name evidence="2" type="ORF">GCM10009765_49640</name>
</gene>